<keyword evidence="7" id="KW-1185">Reference proteome</keyword>
<dbReference type="GO" id="GO:0006865">
    <property type="term" value="P:amino acid transport"/>
    <property type="evidence" value="ECO:0007669"/>
    <property type="project" value="UniProtKB-KW"/>
</dbReference>
<comment type="similarity">
    <text evidence="1">Belongs to the leucine-binding protein family.</text>
</comment>
<dbReference type="CDD" id="cd06327">
    <property type="entry name" value="PBP1_SBP-like"/>
    <property type="match status" value="1"/>
</dbReference>
<evidence type="ECO:0000256" key="3">
    <source>
        <dbReference type="ARBA" id="ARBA00022970"/>
    </source>
</evidence>
<keyword evidence="3" id="KW-0029">Amino-acid transport</keyword>
<sequence length="409" mass="43484">MTRRVAFVIAALAVLASTPPFGGAAIAEDVSGPVKLAVLDDMSGPYAENSGQGNVLAVRMAIKDFGGSLLGEPIEMTSADLQNKVDVGMSMARKWFDVEGVDAILGMGSSAAALAVQKLAADKNRITLATTAATAELTGKSCSPTGAHWVYDTYALGKGAATAVAAQGGKSWYFVTADYAFGHALEASAATFVKALGGTVLGAVRHPLNTSDFSSFLLQAQNSKAQIIGVANAGNDTITALKQGAEFGIQEGGQKMVGLLMQVTEIHSLGLKATKGLQFIEAFYWDQNDETRAFSKRFWQEYKQPPTQVQAGTYSAAMHYLKAVKAAGTKEAKAVMAKMKEMPINDFMTKNGSIRDDGRVIRDMYLLATKDPSESKGEWDLMRVAATIPGKDAFRPLSESECPLVRQTK</sequence>
<evidence type="ECO:0000256" key="1">
    <source>
        <dbReference type="ARBA" id="ARBA00010062"/>
    </source>
</evidence>
<dbReference type="Proteomes" id="UP000328092">
    <property type="component" value="Unassembled WGS sequence"/>
</dbReference>
<dbReference type="AlphaFoldDB" id="A0A508T2V0"/>
<dbReference type="Gene3D" id="3.40.50.2300">
    <property type="match status" value="2"/>
</dbReference>
<evidence type="ECO:0000313" key="7">
    <source>
        <dbReference type="Proteomes" id="UP000328092"/>
    </source>
</evidence>
<keyword evidence="2 4" id="KW-0732">Signal</keyword>
<feature type="chain" id="PRO_5021363539" description="Leucine-binding protein domain-containing protein" evidence="4">
    <location>
        <begin position="25"/>
        <end position="409"/>
    </location>
</feature>
<dbReference type="PANTHER" id="PTHR30483">
    <property type="entry name" value="LEUCINE-SPECIFIC-BINDING PROTEIN"/>
    <property type="match status" value="1"/>
</dbReference>
<dbReference type="SUPFAM" id="SSF53822">
    <property type="entry name" value="Periplasmic binding protein-like I"/>
    <property type="match status" value="1"/>
</dbReference>
<evidence type="ECO:0000313" key="6">
    <source>
        <dbReference type="EMBL" id="VIO68501.1"/>
    </source>
</evidence>
<keyword evidence="3" id="KW-0813">Transport</keyword>
<dbReference type="RefSeq" id="WP_139858913.1">
    <property type="nucleotide sequence ID" value="NZ_CAADFC020000007.1"/>
</dbReference>
<accession>A0A508T2V0</accession>
<proteinExistence type="inferred from homology"/>
<dbReference type="InterPro" id="IPR028082">
    <property type="entry name" value="Peripla_BP_I"/>
</dbReference>
<dbReference type="Pfam" id="PF13458">
    <property type="entry name" value="Peripla_BP_6"/>
    <property type="match status" value="1"/>
</dbReference>
<dbReference type="InterPro" id="IPR051010">
    <property type="entry name" value="BCAA_transport"/>
</dbReference>
<dbReference type="InterPro" id="IPR028081">
    <property type="entry name" value="Leu-bd"/>
</dbReference>
<reference evidence="6" key="1">
    <citation type="submission" date="2019-02" db="EMBL/GenBank/DDBJ databases">
        <authorList>
            <person name="Pothier F.J."/>
        </authorList>
    </citation>
    <scope>NUCLEOTIDE SEQUENCE</scope>
    <source>
        <strain evidence="6">CI-1B</strain>
    </source>
</reference>
<protein>
    <recommendedName>
        <fullName evidence="5">Leucine-binding protein domain-containing protein</fullName>
    </recommendedName>
</protein>
<feature type="signal peptide" evidence="4">
    <location>
        <begin position="1"/>
        <end position="24"/>
    </location>
</feature>
<evidence type="ECO:0000256" key="2">
    <source>
        <dbReference type="ARBA" id="ARBA00022729"/>
    </source>
</evidence>
<feature type="domain" description="Leucine-binding protein" evidence="5">
    <location>
        <begin position="33"/>
        <end position="370"/>
    </location>
</feature>
<gene>
    <name evidence="6" type="ORF">CI1B_21210</name>
</gene>
<evidence type="ECO:0000256" key="4">
    <source>
        <dbReference type="SAM" id="SignalP"/>
    </source>
</evidence>
<comment type="caution">
    <text evidence="6">The sequence shown here is derived from an EMBL/GenBank/DDBJ whole genome shotgun (WGS) entry which is preliminary data.</text>
</comment>
<dbReference type="OrthoDB" id="5794591at2"/>
<dbReference type="EMBL" id="CAADFC020000007">
    <property type="protein sequence ID" value="VIO68501.1"/>
    <property type="molecule type" value="Genomic_DNA"/>
</dbReference>
<evidence type="ECO:0000259" key="5">
    <source>
        <dbReference type="Pfam" id="PF13458"/>
    </source>
</evidence>
<name>A0A508T2V0_9BRAD</name>
<organism evidence="6 7">
    <name type="scientific">Bradyrhizobium ivorense</name>
    <dbReference type="NCBI Taxonomy" id="2511166"/>
    <lineage>
        <taxon>Bacteria</taxon>
        <taxon>Pseudomonadati</taxon>
        <taxon>Pseudomonadota</taxon>
        <taxon>Alphaproteobacteria</taxon>
        <taxon>Hyphomicrobiales</taxon>
        <taxon>Nitrobacteraceae</taxon>
        <taxon>Bradyrhizobium</taxon>
    </lineage>
</organism>
<dbReference type="PANTHER" id="PTHR30483:SF6">
    <property type="entry name" value="PERIPLASMIC BINDING PROTEIN OF ABC TRANSPORTER FOR NATURAL AMINO ACIDS"/>
    <property type="match status" value="1"/>
</dbReference>